<dbReference type="PANTHER" id="PTHR23171">
    <property type="entry name" value="GDOWN1"/>
    <property type="match status" value="1"/>
</dbReference>
<reference evidence="3" key="2">
    <citation type="submission" date="2025-08" db="UniProtKB">
        <authorList>
            <consortium name="Ensembl"/>
        </authorList>
    </citation>
    <scope>IDENTIFICATION</scope>
</reference>
<dbReference type="CTD" id="100005886"/>
<evidence type="ECO:0000313" key="3">
    <source>
        <dbReference type="Ensembl" id="ENSAOCP00000055991.1"/>
    </source>
</evidence>
<dbReference type="Proteomes" id="UP001501940">
    <property type="component" value="Chromosome 15"/>
</dbReference>
<feature type="coiled-coil region" evidence="1">
    <location>
        <begin position="211"/>
        <end position="374"/>
    </location>
</feature>
<evidence type="ECO:0000256" key="1">
    <source>
        <dbReference type="SAM" id="Coils"/>
    </source>
</evidence>
<protein>
    <recommendedName>
        <fullName evidence="5">Tuftelin 1a</fullName>
    </recommendedName>
</protein>
<dbReference type="PANTHER" id="PTHR23171:SF17">
    <property type="entry name" value="TUFTELIN"/>
    <property type="match status" value="1"/>
</dbReference>
<reference evidence="3 4" key="1">
    <citation type="submission" date="2022-01" db="EMBL/GenBank/DDBJ databases">
        <title>A chromosome-scale genome assembly of the false clownfish, Amphiprion ocellaris.</title>
        <authorList>
            <person name="Ryu T."/>
        </authorList>
    </citation>
    <scope>NUCLEOTIDE SEQUENCE [LARGE SCALE GENOMIC DNA]</scope>
</reference>
<dbReference type="GeneID" id="111562517"/>
<accession>A0AAQ5YVK4</accession>
<reference evidence="3" key="3">
    <citation type="submission" date="2025-09" db="UniProtKB">
        <authorList>
            <consortium name="Ensembl"/>
        </authorList>
    </citation>
    <scope>IDENTIFICATION</scope>
</reference>
<dbReference type="InterPro" id="IPR051375">
    <property type="entry name" value="Tuftelin_GRINL1A/MYZAP/CCD68"/>
</dbReference>
<dbReference type="Ensembl" id="ENSAOCT00000066190.1">
    <property type="protein sequence ID" value="ENSAOCP00000055991.1"/>
    <property type="gene ID" value="ENSAOCG00000009100.2"/>
</dbReference>
<evidence type="ECO:0000256" key="2">
    <source>
        <dbReference type="SAM" id="MobiDB-lite"/>
    </source>
</evidence>
<dbReference type="AlphaFoldDB" id="A0AAQ5YVK4"/>
<feature type="region of interest" description="Disordered" evidence="2">
    <location>
        <begin position="179"/>
        <end position="201"/>
    </location>
</feature>
<dbReference type="RefSeq" id="XP_023116861.2">
    <property type="nucleotide sequence ID" value="XM_023261093.3"/>
</dbReference>
<evidence type="ECO:0008006" key="5">
    <source>
        <dbReference type="Google" id="ProtNLM"/>
    </source>
</evidence>
<dbReference type="SUPFAM" id="SSF57997">
    <property type="entry name" value="Tropomyosin"/>
    <property type="match status" value="1"/>
</dbReference>
<dbReference type="GO" id="GO:0035556">
    <property type="term" value="P:intracellular signal transduction"/>
    <property type="evidence" value="ECO:0007669"/>
    <property type="project" value="TreeGrafter"/>
</dbReference>
<dbReference type="RefSeq" id="XP_023116862.2">
    <property type="nucleotide sequence ID" value="XM_023261094.3"/>
</dbReference>
<keyword evidence="4" id="KW-1185">Reference proteome</keyword>
<name>A0AAQ5YVK4_AMPOC</name>
<dbReference type="KEGG" id="aoce:111562517"/>
<evidence type="ECO:0000313" key="4">
    <source>
        <dbReference type="Proteomes" id="UP001501940"/>
    </source>
</evidence>
<proteinExistence type="predicted"/>
<organism evidence="3 4">
    <name type="scientific">Amphiprion ocellaris</name>
    <name type="common">Clown anemonefish</name>
    <dbReference type="NCBI Taxonomy" id="80972"/>
    <lineage>
        <taxon>Eukaryota</taxon>
        <taxon>Metazoa</taxon>
        <taxon>Chordata</taxon>
        <taxon>Craniata</taxon>
        <taxon>Vertebrata</taxon>
        <taxon>Euteleostomi</taxon>
        <taxon>Actinopterygii</taxon>
        <taxon>Neopterygii</taxon>
        <taxon>Teleostei</taxon>
        <taxon>Neoteleostei</taxon>
        <taxon>Acanthomorphata</taxon>
        <taxon>Ovalentaria</taxon>
        <taxon>Pomacentridae</taxon>
        <taxon>Amphiprion</taxon>
    </lineage>
</organism>
<dbReference type="GeneTree" id="ENSGT00950000183065"/>
<sequence length="421" mass="48979">MSARFRRHQLLRELRSCEMSCRSLFHLDTSRRQTEQLQMSGGVLRTVDDGEVDETTNGRCRRLRLNLQGQDQAGYSSERHNSKESSIAVVLPQKPEEKEKTPKFITPIDEKVEVIKVYLQSRPEAAESVRMLTDEVSQIQEVRYCLKTLREQMAARQSSNNKYPVNGFKVTVPISQPAVTNGNGFHNDTDSNVEDNQEESVKLREATRRLYSQLTEMEKRHQEERERLQAESDEYRLRLAEQSERLQKAEEQSDERGQQVDELQRLLGNMEMESGALKEKLAAGEAELLQLQEEREDGEESEQRCAELEKEVAVLKEKIHHLDDMLKSQQRKVRHMIEQLQNSRTVLQERDRVIRDLEERVAFLEAENREMHDHMEYFLAGQEPPPMSTENKPEVVYSKTLTPTTQTNKALPFIKVIEIKS</sequence>
<keyword evidence="1" id="KW-0175">Coiled coil</keyword>